<protein>
    <submittedName>
        <fullName evidence="7">Golgi associated kinase 1A</fullName>
    </submittedName>
</protein>
<dbReference type="GO" id="GO:0005794">
    <property type="term" value="C:Golgi apparatus"/>
    <property type="evidence" value="ECO:0007669"/>
    <property type="project" value="UniProtKB-SubCell"/>
</dbReference>
<dbReference type="PANTHER" id="PTHR15905:SF5">
    <property type="entry name" value="GOLGI-ASSOCIATED KINASE 1A"/>
    <property type="match status" value="1"/>
</dbReference>
<accession>A0A8D3AKQ6</accession>
<evidence type="ECO:0000313" key="8">
    <source>
        <dbReference type="Proteomes" id="UP000694558"/>
    </source>
</evidence>
<organism evidence="7 8">
    <name type="scientific">Scophthalmus maximus</name>
    <name type="common">Turbot</name>
    <name type="synonym">Psetta maxima</name>
    <dbReference type="NCBI Taxonomy" id="52904"/>
    <lineage>
        <taxon>Eukaryota</taxon>
        <taxon>Metazoa</taxon>
        <taxon>Chordata</taxon>
        <taxon>Craniata</taxon>
        <taxon>Vertebrata</taxon>
        <taxon>Euteleostomi</taxon>
        <taxon>Actinopterygii</taxon>
        <taxon>Neopterygii</taxon>
        <taxon>Teleostei</taxon>
        <taxon>Neoteleostei</taxon>
        <taxon>Acanthomorphata</taxon>
        <taxon>Carangaria</taxon>
        <taxon>Pleuronectiformes</taxon>
        <taxon>Pleuronectoidei</taxon>
        <taxon>Scophthalmidae</taxon>
        <taxon>Scophthalmus</taxon>
    </lineage>
</organism>
<evidence type="ECO:0000256" key="2">
    <source>
        <dbReference type="ARBA" id="ARBA00004555"/>
    </source>
</evidence>
<feature type="compositionally biased region" description="Basic residues" evidence="6">
    <location>
        <begin position="210"/>
        <end position="220"/>
    </location>
</feature>
<reference evidence="7" key="2">
    <citation type="submission" date="2025-08" db="UniProtKB">
        <authorList>
            <consortium name="Ensembl"/>
        </authorList>
    </citation>
    <scope>IDENTIFICATION</scope>
</reference>
<evidence type="ECO:0000256" key="4">
    <source>
        <dbReference type="ARBA" id="ARBA00023034"/>
    </source>
</evidence>
<comment type="subcellular location">
    <subcellularLocation>
        <location evidence="1">Endomembrane system</location>
    </subcellularLocation>
    <subcellularLocation>
        <location evidence="2">Golgi apparatus</location>
    </subcellularLocation>
</comment>
<evidence type="ECO:0000256" key="6">
    <source>
        <dbReference type="SAM" id="MobiDB-lite"/>
    </source>
</evidence>
<reference evidence="7" key="1">
    <citation type="submission" date="2023-05" db="EMBL/GenBank/DDBJ databases">
        <title>High-quality long-read genome of Scophthalmus maximus.</title>
        <authorList>
            <person name="Lien S."/>
            <person name="Martinez P."/>
        </authorList>
    </citation>
    <scope>NUCLEOTIDE SEQUENCE [LARGE SCALE GENOMIC DNA]</scope>
</reference>
<dbReference type="InterPro" id="IPR029207">
    <property type="entry name" value="FAM198"/>
</dbReference>
<evidence type="ECO:0000256" key="3">
    <source>
        <dbReference type="ARBA" id="ARBA00007691"/>
    </source>
</evidence>
<proteinExistence type="inferred from homology"/>
<dbReference type="Ensembl" id="ENSSMAT00000019990.2">
    <property type="protein sequence ID" value="ENSSMAP00000019746.2"/>
    <property type="gene ID" value="ENSSMAG00000012129.2"/>
</dbReference>
<dbReference type="GeneTree" id="ENSGT00420000029769"/>
<gene>
    <name evidence="7" type="primary">GASK1A</name>
</gene>
<name>A0A8D3AKQ6_SCOMX</name>
<evidence type="ECO:0000256" key="5">
    <source>
        <dbReference type="ARBA" id="ARBA00023136"/>
    </source>
</evidence>
<keyword evidence="5" id="KW-0472">Membrane</keyword>
<sequence length="605" mass="69196">MHATMAWRAWSKKLCHADRWLLLLCPVFLLLFTVSVMTVTLPLPAPPVIDVDRRSSRALSSAGGFRSRPAGVMEPPPATDVLQSIAHIHNIRKESEFKVSVASIHKTNVKREQEENEHRSKATAGVIQHRAAHHHRPRLPQFIVNNTRPKQRIIISEAVKLAAQTYVHREVSRSTEALIPAGRREQRLTHRNADAQLRGRQTGAELAVGKHGRAAKHSGKSIKTSKEQRAVKKTSRYLRKHNNTVQRKKNPRASDYRSRCQSRFTELDFPDDDRRRVRVRPRDVQPPVTWLSEDDVQKMELLAGGEVVSKARVPAHGQVLQVALEPPVHGKSPLDTHDERCHRGRCSLVKRTDDWFEVFAFHLDRVLGLNRSLPAVLRTFHSEVLPYRYIGGSPRPVLWWDPDIQHLTDRDNDQNSVPLSWVQYQNLLRLRCGDEADLRSAPCVGVQHSEWGRLALFDFLLQVNDRLDRYCCGFTPDPSEVCVENLLRAKCEHITGLLLVHILVRKADPSRLVFIDNAGRPQQTTDNLNFRLVEGIDEFPEEAVAMLQSGCLESRLLRSLYTDRELWESRGGVSGLRPLVRTVEQRGKILLRHIRDRKLQPQRDL</sequence>
<dbReference type="Pfam" id="PF15051">
    <property type="entry name" value="FAM198"/>
    <property type="match status" value="1"/>
</dbReference>
<evidence type="ECO:0000256" key="1">
    <source>
        <dbReference type="ARBA" id="ARBA00004308"/>
    </source>
</evidence>
<dbReference type="PANTHER" id="PTHR15905">
    <property type="entry name" value="GOLGI-ASSOCIATED KINASE 1B-RELATED"/>
    <property type="match status" value="1"/>
</dbReference>
<dbReference type="AlphaFoldDB" id="A0A8D3AKQ6"/>
<dbReference type="Proteomes" id="UP000694558">
    <property type="component" value="Chromosome 1"/>
</dbReference>
<comment type="similarity">
    <text evidence="3">Belongs to the GASK family.</text>
</comment>
<evidence type="ECO:0000313" key="7">
    <source>
        <dbReference type="Ensembl" id="ENSSMAP00000019746.2"/>
    </source>
</evidence>
<feature type="region of interest" description="Disordered" evidence="6">
    <location>
        <begin position="210"/>
        <end position="230"/>
    </location>
</feature>
<keyword evidence="4" id="KW-0333">Golgi apparatus</keyword>